<accession>A0A9W6SAT1</accession>
<evidence type="ECO:0000313" key="2">
    <source>
        <dbReference type="Proteomes" id="UP001165074"/>
    </source>
</evidence>
<dbReference type="Proteomes" id="UP001165074">
    <property type="component" value="Unassembled WGS sequence"/>
</dbReference>
<protein>
    <submittedName>
        <fullName evidence="1">Uncharacterized protein</fullName>
    </submittedName>
</protein>
<name>A0A9W6SAT1_9ACTN</name>
<evidence type="ECO:0000313" key="1">
    <source>
        <dbReference type="EMBL" id="GLY88960.1"/>
    </source>
</evidence>
<dbReference type="SUPFAM" id="SSF117125">
    <property type="entry name" value="Putative glucosidase YicI, C-terminal domain"/>
    <property type="match status" value="1"/>
</dbReference>
<organism evidence="1 2">
    <name type="scientific">Actinoallomurus iriomotensis</name>
    <dbReference type="NCBI Taxonomy" id="478107"/>
    <lineage>
        <taxon>Bacteria</taxon>
        <taxon>Bacillati</taxon>
        <taxon>Actinomycetota</taxon>
        <taxon>Actinomycetes</taxon>
        <taxon>Streptosporangiales</taxon>
        <taxon>Thermomonosporaceae</taxon>
        <taxon>Actinoallomurus</taxon>
    </lineage>
</organism>
<dbReference type="InterPro" id="IPR013780">
    <property type="entry name" value="Glyco_hydro_b"/>
</dbReference>
<dbReference type="EMBL" id="BSTK01000012">
    <property type="protein sequence ID" value="GLY88960.1"/>
    <property type="molecule type" value="Genomic_DNA"/>
</dbReference>
<dbReference type="AlphaFoldDB" id="A0A9W6SAT1"/>
<sequence length="78" mass="8439">MCVPDQHGRTAAEFTVRREGDRVRITAWGKWRLRTAGLAVLLVGEQVEHTADGILVRAAARTGSLTLASRSAIVDTPV</sequence>
<proteinExistence type="predicted"/>
<keyword evidence="2" id="KW-1185">Reference proteome</keyword>
<reference evidence="1" key="1">
    <citation type="submission" date="2023-03" db="EMBL/GenBank/DDBJ databases">
        <title>Actinoallomurus iriomotensis NBRC 103684.</title>
        <authorList>
            <person name="Ichikawa N."/>
            <person name="Sato H."/>
            <person name="Tonouchi N."/>
        </authorList>
    </citation>
    <scope>NUCLEOTIDE SEQUENCE</scope>
    <source>
        <strain evidence="1">NBRC 103684</strain>
    </source>
</reference>
<comment type="caution">
    <text evidence="1">The sequence shown here is derived from an EMBL/GenBank/DDBJ whole genome shotgun (WGS) entry which is preliminary data.</text>
</comment>
<gene>
    <name evidence="1" type="ORF">Airi02_068890</name>
</gene>
<dbReference type="Gene3D" id="2.60.40.1180">
    <property type="entry name" value="Golgi alpha-mannosidase II"/>
    <property type="match status" value="1"/>
</dbReference>